<dbReference type="RefSeq" id="WP_169161136.1">
    <property type="nucleotide sequence ID" value="NZ_JABBFW010000009.1"/>
</dbReference>
<dbReference type="Gene3D" id="1.20.120.520">
    <property type="entry name" value="nmb1532 protein domain like"/>
    <property type="match status" value="1"/>
</dbReference>
<dbReference type="Proteomes" id="UP000574067">
    <property type="component" value="Unassembled WGS sequence"/>
</dbReference>
<reference evidence="2 3" key="1">
    <citation type="submission" date="2020-04" db="EMBL/GenBank/DDBJ databases">
        <title>Azohydromonas sp. isolated from soil.</title>
        <authorList>
            <person name="Dahal R.H."/>
        </authorList>
    </citation>
    <scope>NUCLEOTIDE SEQUENCE [LARGE SCALE GENOMIC DNA]</scope>
    <source>
        <strain evidence="2 3">G-1-1-14</strain>
    </source>
</reference>
<sequence>MRPASLIVIHEEHQALAAMLRSLSLLLAQSRREGRMPNFEVLRAMLFYIDEFPERLHHTKESQLLFPRLRERCPELGPVLDALDADHAQGEQAIRRLEHALLAFEMMGEPRRAEFEAAAERYIDFYLSHMGTEENTVLPAAEQHLRPEDWAELDAAFLSHRDPLTGHPPEDVYQPLFSRILNTAPAPIGLGE</sequence>
<dbReference type="EMBL" id="JABBFW010000009">
    <property type="protein sequence ID" value="NML16229.1"/>
    <property type="molecule type" value="Genomic_DNA"/>
</dbReference>
<gene>
    <name evidence="2" type="ORF">HHL10_14710</name>
</gene>
<dbReference type="AlphaFoldDB" id="A0A848FCV6"/>
<dbReference type="InterPro" id="IPR012312">
    <property type="entry name" value="Hemerythrin-like"/>
</dbReference>
<feature type="domain" description="Hemerythrin-like" evidence="1">
    <location>
        <begin position="8"/>
        <end position="141"/>
    </location>
</feature>
<comment type="caution">
    <text evidence="2">The sequence shown here is derived from an EMBL/GenBank/DDBJ whole genome shotgun (WGS) entry which is preliminary data.</text>
</comment>
<keyword evidence="3" id="KW-1185">Reference proteome</keyword>
<name>A0A848FCV6_9BURK</name>
<dbReference type="PANTHER" id="PTHR39966">
    <property type="entry name" value="BLL2471 PROTEIN-RELATED"/>
    <property type="match status" value="1"/>
</dbReference>
<protein>
    <submittedName>
        <fullName evidence="2">Hemerythrin domain-containing protein</fullName>
    </submittedName>
</protein>
<evidence type="ECO:0000313" key="3">
    <source>
        <dbReference type="Proteomes" id="UP000574067"/>
    </source>
</evidence>
<dbReference type="CDD" id="cd12108">
    <property type="entry name" value="Hr-like"/>
    <property type="match status" value="1"/>
</dbReference>
<dbReference type="Pfam" id="PF01814">
    <property type="entry name" value="Hemerythrin"/>
    <property type="match status" value="1"/>
</dbReference>
<evidence type="ECO:0000313" key="2">
    <source>
        <dbReference type="EMBL" id="NML16229.1"/>
    </source>
</evidence>
<accession>A0A848FCV6</accession>
<evidence type="ECO:0000259" key="1">
    <source>
        <dbReference type="Pfam" id="PF01814"/>
    </source>
</evidence>
<organism evidence="2 3">
    <name type="scientific">Azohydromonas caseinilytica</name>
    <dbReference type="NCBI Taxonomy" id="2728836"/>
    <lineage>
        <taxon>Bacteria</taxon>
        <taxon>Pseudomonadati</taxon>
        <taxon>Pseudomonadota</taxon>
        <taxon>Betaproteobacteria</taxon>
        <taxon>Burkholderiales</taxon>
        <taxon>Sphaerotilaceae</taxon>
        <taxon>Azohydromonas</taxon>
    </lineage>
</organism>
<dbReference type="GO" id="GO:0005886">
    <property type="term" value="C:plasma membrane"/>
    <property type="evidence" value="ECO:0007669"/>
    <property type="project" value="TreeGrafter"/>
</dbReference>
<proteinExistence type="predicted"/>
<dbReference type="PANTHER" id="PTHR39966:SF1">
    <property type="entry name" value="HEMERYTHRIN-LIKE DOMAIN-CONTAINING PROTEIN"/>
    <property type="match status" value="1"/>
</dbReference>